<organism evidence="8 9">
    <name type="scientific">Prorocentrum cordatum</name>
    <dbReference type="NCBI Taxonomy" id="2364126"/>
    <lineage>
        <taxon>Eukaryota</taxon>
        <taxon>Sar</taxon>
        <taxon>Alveolata</taxon>
        <taxon>Dinophyceae</taxon>
        <taxon>Prorocentrales</taxon>
        <taxon>Prorocentraceae</taxon>
        <taxon>Prorocentrum</taxon>
    </lineage>
</organism>
<evidence type="ECO:0000256" key="6">
    <source>
        <dbReference type="ARBA" id="ARBA00023180"/>
    </source>
</evidence>
<comment type="function">
    <text evidence="7">Choline transporter.</text>
</comment>
<dbReference type="Pfam" id="PF04515">
    <property type="entry name" value="Choline_transpo"/>
    <property type="match status" value="1"/>
</dbReference>
<comment type="caution">
    <text evidence="8">The sequence shown here is derived from an EMBL/GenBank/DDBJ whole genome shotgun (WGS) entry which is preliminary data.</text>
</comment>
<keyword evidence="4 7" id="KW-1133">Transmembrane helix</keyword>
<feature type="transmembrane region" description="Helical" evidence="7">
    <location>
        <begin position="197"/>
        <end position="216"/>
    </location>
</feature>
<evidence type="ECO:0000313" key="9">
    <source>
        <dbReference type="Proteomes" id="UP001189429"/>
    </source>
</evidence>
<evidence type="ECO:0000256" key="1">
    <source>
        <dbReference type="ARBA" id="ARBA00004141"/>
    </source>
</evidence>
<accession>A0ABN9USP0</accession>
<keyword evidence="5 7" id="KW-0472">Membrane</keyword>
<reference evidence="8" key="1">
    <citation type="submission" date="2023-10" db="EMBL/GenBank/DDBJ databases">
        <authorList>
            <person name="Chen Y."/>
            <person name="Shah S."/>
            <person name="Dougan E. K."/>
            <person name="Thang M."/>
            <person name="Chan C."/>
        </authorList>
    </citation>
    <scope>NUCLEOTIDE SEQUENCE [LARGE SCALE GENOMIC DNA]</scope>
</reference>
<dbReference type="EMBL" id="CAUYUJ010016224">
    <property type="protein sequence ID" value="CAK0863072.1"/>
    <property type="molecule type" value="Genomic_DNA"/>
</dbReference>
<proteinExistence type="inferred from homology"/>
<dbReference type="PANTHER" id="PTHR12385">
    <property type="entry name" value="CHOLINE TRANSPORTER-LIKE (SLC FAMILY 44)"/>
    <property type="match status" value="1"/>
</dbReference>
<evidence type="ECO:0000256" key="3">
    <source>
        <dbReference type="ARBA" id="ARBA00022692"/>
    </source>
</evidence>
<keyword evidence="3 7" id="KW-0812">Transmembrane</keyword>
<feature type="transmembrane region" description="Helical" evidence="7">
    <location>
        <begin position="294"/>
        <end position="323"/>
    </location>
</feature>
<keyword evidence="6" id="KW-0325">Glycoprotein</keyword>
<comment type="subcellular location">
    <subcellularLocation>
        <location evidence="7">Cell membrane</location>
        <topology evidence="7">Multi-pass membrane protein</topology>
    </subcellularLocation>
    <subcellularLocation>
        <location evidence="1">Membrane</location>
        <topology evidence="1">Multi-pass membrane protein</topology>
    </subcellularLocation>
</comment>
<evidence type="ECO:0000256" key="4">
    <source>
        <dbReference type="ARBA" id="ARBA00022989"/>
    </source>
</evidence>
<dbReference type="PANTHER" id="PTHR12385:SF14">
    <property type="entry name" value="CHOLINE TRANSPORTER-LIKE 2"/>
    <property type="match status" value="1"/>
</dbReference>
<gene>
    <name evidence="8" type="ORF">PCOR1329_LOCUS51319</name>
</gene>
<sequence>MPPVSTEQAPAIGQAVWLSESTDGLVDNSSFFASREEAAVPPPLARLRAGEPQGLDYAGRICVASCPRDDAEEMRCGPRPTRSYRSEPVGGAFCLPDDAAVLAGSLGFFGTSGALEAARGAAEVRKAWSLLALSALVAALLAFAYLFFVYECAQSVMWAGLLSMVLLPAVAAVYLLSAATNGGLDAVPDSGDGQKDAALGLLLGALAAGLLCLACAQSRQVQRAATCLSLSAKCITEMPSLMVEPWLAVLSRSLLLAALTSGGLRLLSCGWYQGDASLAREPLAEQALPGLSQLEWALLVLYIFASIWIVEFFVAFSNFVLAYSVERWFFLCYKRAEQPTGGKALFEAIGVALRYHVGSLAAGSLVLFWTRIPRMLCFLFVGCAQDPSSSVGSACICCVQCFYGYLVHLTESAYMDVALNSTDFFR</sequence>
<name>A0ABN9USP0_9DINO</name>
<feature type="transmembrane region" description="Helical" evidence="7">
    <location>
        <begin position="344"/>
        <end position="369"/>
    </location>
</feature>
<dbReference type="Proteomes" id="UP001189429">
    <property type="component" value="Unassembled WGS sequence"/>
</dbReference>
<dbReference type="InterPro" id="IPR007603">
    <property type="entry name" value="Choline_transptr-like"/>
</dbReference>
<feature type="transmembrane region" description="Helical" evidence="7">
    <location>
        <begin position="127"/>
        <end position="149"/>
    </location>
</feature>
<evidence type="ECO:0000256" key="7">
    <source>
        <dbReference type="RuleBase" id="RU368066"/>
    </source>
</evidence>
<evidence type="ECO:0000256" key="2">
    <source>
        <dbReference type="ARBA" id="ARBA00007168"/>
    </source>
</evidence>
<evidence type="ECO:0000256" key="5">
    <source>
        <dbReference type="ARBA" id="ARBA00023136"/>
    </source>
</evidence>
<keyword evidence="9" id="KW-1185">Reference proteome</keyword>
<comment type="similarity">
    <text evidence="2 7">Belongs to the CTL (choline transporter-like) family.</text>
</comment>
<comment type="caution">
    <text evidence="7">Lacks conserved residue(s) required for the propagation of feature annotation.</text>
</comment>
<feature type="transmembrane region" description="Helical" evidence="7">
    <location>
        <begin position="156"/>
        <end position="177"/>
    </location>
</feature>
<evidence type="ECO:0000313" key="8">
    <source>
        <dbReference type="EMBL" id="CAK0863072.1"/>
    </source>
</evidence>
<feature type="non-terminal residue" evidence="8">
    <location>
        <position position="426"/>
    </location>
</feature>
<protein>
    <recommendedName>
        <fullName evidence="7">Choline transporter-like protein</fullName>
    </recommendedName>
</protein>